<dbReference type="FunCoup" id="A0A1Q3BZ79">
    <property type="interactions" value="59"/>
</dbReference>
<sequence>MEMLPLSPKKLEDVYSFSSSSSCDSCVLEVKSESEESPIRPIFCLKKNTDMKRFEQTEDCFILDFDPFESVDIANLSISKSKSNVVDDDDDLSIITEKGEVACRDYPHSRHLCLKFPFDTTPHHNHCELCYCYVCDSVAPCKYWTISSHCNASELLGVWKLRRELRKMQPATR</sequence>
<dbReference type="STRING" id="3775.A0A1Q3BZ79"/>
<dbReference type="OrthoDB" id="266020at2759"/>
<dbReference type="InParanoid" id="A0A1Q3BZ79"/>
<proteinExistence type="predicted"/>
<accession>A0A1Q3BZ79</accession>
<gene>
    <name evidence="1" type="ORF">CFOL_v3_16753</name>
</gene>
<organism evidence="1 2">
    <name type="scientific">Cephalotus follicularis</name>
    <name type="common">Albany pitcher plant</name>
    <dbReference type="NCBI Taxonomy" id="3775"/>
    <lineage>
        <taxon>Eukaryota</taxon>
        <taxon>Viridiplantae</taxon>
        <taxon>Streptophyta</taxon>
        <taxon>Embryophyta</taxon>
        <taxon>Tracheophyta</taxon>
        <taxon>Spermatophyta</taxon>
        <taxon>Magnoliopsida</taxon>
        <taxon>eudicotyledons</taxon>
        <taxon>Gunneridae</taxon>
        <taxon>Pentapetalae</taxon>
        <taxon>rosids</taxon>
        <taxon>fabids</taxon>
        <taxon>Oxalidales</taxon>
        <taxon>Cephalotaceae</taxon>
        <taxon>Cephalotus</taxon>
    </lineage>
</organism>
<dbReference type="EMBL" id="BDDD01001092">
    <property type="protein sequence ID" value="GAV73267.1"/>
    <property type="molecule type" value="Genomic_DNA"/>
</dbReference>
<dbReference type="Proteomes" id="UP000187406">
    <property type="component" value="Unassembled WGS sequence"/>
</dbReference>
<dbReference type="PANTHER" id="PTHR33443">
    <property type="entry name" value="ZGC:112980"/>
    <property type="match status" value="1"/>
</dbReference>
<evidence type="ECO:0000313" key="2">
    <source>
        <dbReference type="Proteomes" id="UP000187406"/>
    </source>
</evidence>
<dbReference type="AlphaFoldDB" id="A0A1Q3BZ79"/>
<comment type="caution">
    <text evidence="1">The sequence shown here is derived from an EMBL/GenBank/DDBJ whole genome shotgun (WGS) entry which is preliminary data.</text>
</comment>
<dbReference type="PANTHER" id="PTHR33443:SF30">
    <property type="entry name" value="SARCOSINE DEHYDROGENASE-2C PROTEIN"/>
    <property type="match status" value="1"/>
</dbReference>
<reference evidence="2" key="1">
    <citation type="submission" date="2016-04" db="EMBL/GenBank/DDBJ databases">
        <title>Cephalotus genome sequencing.</title>
        <authorList>
            <person name="Fukushima K."/>
            <person name="Hasebe M."/>
            <person name="Fang X."/>
        </authorList>
    </citation>
    <scope>NUCLEOTIDE SEQUENCE [LARGE SCALE GENOMIC DNA]</scope>
    <source>
        <strain evidence="2">cv. St1</strain>
    </source>
</reference>
<dbReference type="InterPro" id="IPR053234">
    <property type="entry name" value="RPM1_Interactor"/>
</dbReference>
<keyword evidence="2" id="KW-1185">Reference proteome</keyword>
<protein>
    <submittedName>
        <fullName evidence="1">Uncharacterized protein</fullName>
    </submittedName>
</protein>
<evidence type="ECO:0000313" key="1">
    <source>
        <dbReference type="EMBL" id="GAV73267.1"/>
    </source>
</evidence>
<name>A0A1Q3BZ79_CEPFO</name>